<sequence length="120" mass="12093">MKKFLIALGLVVALTACGGATDENVAPEEDAGTEAPADEEVDSGAEGTVDADAARGTYEQSCIGCHGGDLAGGAGPGLVGTGYSPDEILTIIQEGKGTMPGFPNIPDNEAENLAIWISEQ</sequence>
<dbReference type="PIRSF" id="PIRSF000025">
    <property type="entry name" value="Cytc_Bsub_c550"/>
    <property type="match status" value="1"/>
</dbReference>
<feature type="domain" description="Cytochrome c" evidence="11">
    <location>
        <begin position="49"/>
        <end position="120"/>
    </location>
</feature>
<keyword evidence="6 8" id="KW-0408">Iron</keyword>
<keyword evidence="3 8" id="KW-0479">Metal-binding</keyword>
<dbReference type="Gene3D" id="1.10.760.10">
    <property type="entry name" value="Cytochrome c-like domain"/>
    <property type="match status" value="1"/>
</dbReference>
<dbReference type="STRING" id="1218173.BALCAV_0221740"/>
<feature type="chain" id="PRO_5038290313" evidence="10">
    <location>
        <begin position="23"/>
        <end position="120"/>
    </location>
</feature>
<dbReference type="Proteomes" id="UP000297014">
    <property type="component" value="Unassembled WGS sequence"/>
</dbReference>
<reference evidence="12 14" key="1">
    <citation type="journal article" date="2014" name="Genome Announc.">
        <title>Draft Genome Sequence of Bacillus alcalophilus AV1934, a Classic Alkaliphile Isolated from Human Feces in 1934.</title>
        <authorList>
            <person name="Attie O."/>
            <person name="Jayaprakash A."/>
            <person name="Shah H."/>
            <person name="Paulsen I.T."/>
            <person name="Morino M."/>
            <person name="Takahashi Y."/>
            <person name="Narumi I."/>
            <person name="Sachidanandam R."/>
            <person name="Satoh K."/>
            <person name="Ito M."/>
            <person name="Krulwich T.A."/>
        </authorList>
    </citation>
    <scope>NUCLEOTIDE SEQUENCE [LARGE SCALE GENOMIC DNA]</scope>
    <source>
        <strain evidence="12 14">AV1934</strain>
    </source>
</reference>
<evidence type="ECO:0000256" key="1">
    <source>
        <dbReference type="ARBA" id="ARBA00022448"/>
    </source>
</evidence>
<dbReference type="eggNOG" id="COG2010">
    <property type="taxonomic scope" value="Bacteria"/>
</dbReference>
<evidence type="ECO:0000256" key="7">
    <source>
        <dbReference type="PIRSR" id="PIRSR000025-1"/>
    </source>
</evidence>
<dbReference type="Pfam" id="PF13442">
    <property type="entry name" value="Cytochrome_CBB3"/>
    <property type="match status" value="1"/>
</dbReference>
<evidence type="ECO:0000256" key="2">
    <source>
        <dbReference type="ARBA" id="ARBA00022617"/>
    </source>
</evidence>
<dbReference type="InterPro" id="IPR012640">
    <property type="entry name" value="Membr_lipoprot_lipid_attach_CS"/>
</dbReference>
<evidence type="ECO:0000256" key="6">
    <source>
        <dbReference type="ARBA" id="ARBA00023004"/>
    </source>
</evidence>
<accession>A0A094WFM5</accession>
<keyword evidence="1" id="KW-0813">Transport</keyword>
<keyword evidence="4 10" id="KW-0732">Signal</keyword>
<feature type="compositionally biased region" description="Acidic residues" evidence="9">
    <location>
        <begin position="25"/>
        <end position="43"/>
    </location>
</feature>
<evidence type="ECO:0000259" key="11">
    <source>
        <dbReference type="PROSITE" id="PS51007"/>
    </source>
</evidence>
<dbReference type="Pfam" id="PF08139">
    <property type="entry name" value="LPAM_1"/>
    <property type="match status" value="1"/>
</dbReference>
<dbReference type="EMBL" id="JALP01000050">
    <property type="protein sequence ID" value="THG91741.1"/>
    <property type="molecule type" value="Genomic_DNA"/>
</dbReference>
<comment type="PTM">
    <text evidence="7">Binds 1 heme c group covalently per subunit.</text>
</comment>
<evidence type="ECO:0000256" key="4">
    <source>
        <dbReference type="ARBA" id="ARBA00022729"/>
    </source>
</evidence>
<dbReference type="EMBL" id="ALPT02000128">
    <property type="protein sequence ID" value="KGA95571.1"/>
    <property type="molecule type" value="Genomic_DNA"/>
</dbReference>
<evidence type="ECO:0000313" key="12">
    <source>
        <dbReference type="EMBL" id="KGA95571.1"/>
    </source>
</evidence>
<dbReference type="Proteomes" id="UP000002754">
    <property type="component" value="Unassembled WGS sequence"/>
</dbReference>
<dbReference type="GO" id="GO:0009055">
    <property type="term" value="F:electron transfer activity"/>
    <property type="evidence" value="ECO:0007669"/>
    <property type="project" value="InterPro"/>
</dbReference>
<keyword evidence="14" id="KW-1185">Reference proteome</keyword>
<feature type="binding site" description="axial binding residue" evidence="8">
    <location>
        <position position="66"/>
    </location>
    <ligand>
        <name>heme c</name>
        <dbReference type="ChEBI" id="CHEBI:61717"/>
    </ligand>
    <ligandPart>
        <name>Fe</name>
        <dbReference type="ChEBI" id="CHEBI:18248"/>
    </ligandPart>
</feature>
<dbReference type="InterPro" id="IPR012218">
    <property type="entry name" value="Cyt_c_BACSU-c550-type"/>
</dbReference>
<evidence type="ECO:0000256" key="3">
    <source>
        <dbReference type="ARBA" id="ARBA00022723"/>
    </source>
</evidence>
<feature type="region of interest" description="Disordered" evidence="9">
    <location>
        <begin position="19"/>
        <end position="53"/>
    </location>
</feature>
<evidence type="ECO:0000256" key="9">
    <source>
        <dbReference type="SAM" id="MobiDB-lite"/>
    </source>
</evidence>
<organism evidence="12 14">
    <name type="scientific">Alkalihalobacillus alcalophilus ATCC 27647 = CGMCC 1.3604</name>
    <dbReference type="NCBI Taxonomy" id="1218173"/>
    <lineage>
        <taxon>Bacteria</taxon>
        <taxon>Bacillati</taxon>
        <taxon>Bacillota</taxon>
        <taxon>Bacilli</taxon>
        <taxon>Bacillales</taxon>
        <taxon>Bacillaceae</taxon>
        <taxon>Alkalihalobacillus</taxon>
    </lineage>
</organism>
<feature type="signal peptide" evidence="10">
    <location>
        <begin position="1"/>
        <end position="22"/>
    </location>
</feature>
<dbReference type="GO" id="GO:0005506">
    <property type="term" value="F:iron ion binding"/>
    <property type="evidence" value="ECO:0007669"/>
    <property type="project" value="InterPro"/>
</dbReference>
<dbReference type="PROSITE" id="PS51007">
    <property type="entry name" value="CYTC"/>
    <property type="match status" value="1"/>
</dbReference>
<dbReference type="PANTHER" id="PTHR37823:SF4">
    <property type="entry name" value="MENAQUINOL-CYTOCHROME C REDUCTASE CYTOCHROME B_C SUBUNIT"/>
    <property type="match status" value="1"/>
</dbReference>
<dbReference type="InterPro" id="IPR051811">
    <property type="entry name" value="Cytochrome_c550/c551-like"/>
</dbReference>
<dbReference type="PANTHER" id="PTHR37823">
    <property type="entry name" value="CYTOCHROME C-553-LIKE"/>
    <property type="match status" value="1"/>
</dbReference>
<dbReference type="InterPro" id="IPR009056">
    <property type="entry name" value="Cyt_c-like_dom"/>
</dbReference>
<name>A0A094WFM5_ALKAL</name>
<evidence type="ECO:0000256" key="8">
    <source>
        <dbReference type="PIRSR" id="PIRSR000025-2"/>
    </source>
</evidence>
<gene>
    <name evidence="13" type="ORF">AJ85_02460</name>
    <name evidence="12" type="ORF">BALCAV_0221740</name>
</gene>
<dbReference type="AlphaFoldDB" id="A0A094WFM5"/>
<evidence type="ECO:0000256" key="10">
    <source>
        <dbReference type="SAM" id="SignalP"/>
    </source>
</evidence>
<feature type="binding site" description="covalent" evidence="7">
    <location>
        <position position="62"/>
    </location>
    <ligand>
        <name>heme c</name>
        <dbReference type="ChEBI" id="CHEBI:61717"/>
    </ligand>
</feature>
<evidence type="ECO:0000256" key="5">
    <source>
        <dbReference type="ARBA" id="ARBA00022982"/>
    </source>
</evidence>
<evidence type="ECO:0000313" key="15">
    <source>
        <dbReference type="Proteomes" id="UP000297014"/>
    </source>
</evidence>
<dbReference type="SUPFAM" id="SSF46626">
    <property type="entry name" value="Cytochrome c"/>
    <property type="match status" value="1"/>
</dbReference>
<feature type="binding site" description="axial binding residue" evidence="8">
    <location>
        <position position="99"/>
    </location>
    <ligand>
        <name>heme c</name>
        <dbReference type="ChEBI" id="CHEBI:61717"/>
    </ligand>
    <ligandPart>
        <name>Fe</name>
        <dbReference type="ChEBI" id="CHEBI:18248"/>
    </ligandPart>
</feature>
<evidence type="ECO:0000313" key="14">
    <source>
        <dbReference type="Proteomes" id="UP000002754"/>
    </source>
</evidence>
<dbReference type="RefSeq" id="WP_003324136.1">
    <property type="nucleotide sequence ID" value="NZ_ALPT02000128.1"/>
</dbReference>
<dbReference type="GO" id="GO:0020037">
    <property type="term" value="F:heme binding"/>
    <property type="evidence" value="ECO:0007669"/>
    <property type="project" value="InterPro"/>
</dbReference>
<feature type="binding site" description="covalent" evidence="7">
    <location>
        <position position="65"/>
    </location>
    <ligand>
        <name>heme c</name>
        <dbReference type="ChEBI" id="CHEBI:61717"/>
    </ligand>
</feature>
<keyword evidence="2 7" id="KW-0349">Heme</keyword>
<reference evidence="13 15" key="2">
    <citation type="submission" date="2014-01" db="EMBL/GenBank/DDBJ databases">
        <title>Draft genome sequencing of Bacillus alcalophilus CGMCC 1.3604.</title>
        <authorList>
            <person name="Yang J."/>
            <person name="Diao L."/>
            <person name="Yang S."/>
        </authorList>
    </citation>
    <scope>NUCLEOTIDE SEQUENCE [LARGE SCALE GENOMIC DNA]</scope>
    <source>
        <strain evidence="13 15">CGMCC 1.3604</strain>
    </source>
</reference>
<proteinExistence type="predicted"/>
<protein>
    <submittedName>
        <fullName evidence="12">Cytochrome C551</fullName>
    </submittedName>
</protein>
<comment type="caution">
    <text evidence="12">The sequence shown here is derived from an EMBL/GenBank/DDBJ whole genome shotgun (WGS) entry which is preliminary data.</text>
</comment>
<keyword evidence="5" id="KW-0249">Electron transport</keyword>
<dbReference type="GO" id="GO:0016020">
    <property type="term" value="C:membrane"/>
    <property type="evidence" value="ECO:0007669"/>
    <property type="project" value="InterPro"/>
</dbReference>
<evidence type="ECO:0000313" key="13">
    <source>
        <dbReference type="EMBL" id="THG91741.1"/>
    </source>
</evidence>
<dbReference type="OrthoDB" id="7933886at2"/>
<dbReference type="InterPro" id="IPR036909">
    <property type="entry name" value="Cyt_c-like_dom_sf"/>
</dbReference>
<dbReference type="PROSITE" id="PS51257">
    <property type="entry name" value="PROKAR_LIPOPROTEIN"/>
    <property type="match status" value="1"/>
</dbReference>